<dbReference type="EMBL" id="DS480386">
    <property type="protein sequence ID" value="EDO18698.1"/>
    <property type="molecule type" value="Genomic_DNA"/>
</dbReference>
<dbReference type="PANTHER" id="PTHR28019">
    <property type="entry name" value="CELL MEMBRANE PROTEIN YLR413W-RELATED"/>
    <property type="match status" value="1"/>
</dbReference>
<accession>A7TGC8</accession>
<keyword evidence="1" id="KW-0472">Membrane</keyword>
<dbReference type="PhylomeDB" id="A7TGC8"/>
<dbReference type="PANTHER" id="PTHR28019:SF2">
    <property type="entry name" value="CELL MEMBRANE PROTEIN YLR413W-RELATED"/>
    <property type="match status" value="1"/>
</dbReference>
<organism evidence="3">
    <name type="scientific">Vanderwaltozyma polyspora (strain ATCC 22028 / DSM 70294 / BCRC 21397 / CBS 2163 / NBRC 10782 / NRRL Y-8283 / UCD 57-17)</name>
    <name type="common">Kluyveromyces polysporus</name>
    <dbReference type="NCBI Taxonomy" id="436907"/>
    <lineage>
        <taxon>Eukaryota</taxon>
        <taxon>Fungi</taxon>
        <taxon>Dikarya</taxon>
        <taxon>Ascomycota</taxon>
        <taxon>Saccharomycotina</taxon>
        <taxon>Saccharomycetes</taxon>
        <taxon>Saccharomycetales</taxon>
        <taxon>Saccharomycetaceae</taxon>
        <taxon>Vanderwaltozyma</taxon>
    </lineage>
</organism>
<gene>
    <name evidence="2" type="ORF">Kpol_1055p55</name>
</gene>
<dbReference type="Pfam" id="PF06687">
    <property type="entry name" value="SUR7"/>
    <property type="match status" value="1"/>
</dbReference>
<dbReference type="eggNOG" id="ENOG502S4UA">
    <property type="taxonomic scope" value="Eukaryota"/>
</dbReference>
<dbReference type="RefSeq" id="XP_001646556.1">
    <property type="nucleotide sequence ID" value="XM_001646506.1"/>
</dbReference>
<feature type="transmembrane region" description="Helical" evidence="1">
    <location>
        <begin position="143"/>
        <end position="167"/>
    </location>
</feature>
<keyword evidence="3" id="KW-1185">Reference proteome</keyword>
<dbReference type="HOGENOM" id="CLU_1147965_0_0_1"/>
<feature type="transmembrane region" description="Helical" evidence="1">
    <location>
        <begin position="6"/>
        <end position="27"/>
    </location>
</feature>
<dbReference type="GeneID" id="5547008"/>
<evidence type="ECO:0000313" key="3">
    <source>
        <dbReference type="Proteomes" id="UP000000267"/>
    </source>
</evidence>
<dbReference type="InterPro" id="IPR009571">
    <property type="entry name" value="SUR7/Rim9-like_fungi"/>
</dbReference>
<dbReference type="InParanoid" id="A7TGC8"/>
<dbReference type="PROSITE" id="PS51257">
    <property type="entry name" value="PROKAR_LIPOPROTEIN"/>
    <property type="match status" value="1"/>
</dbReference>
<dbReference type="KEGG" id="vpo:Kpol_1055p55"/>
<keyword evidence="1" id="KW-0812">Transmembrane</keyword>
<evidence type="ECO:0008006" key="4">
    <source>
        <dbReference type="Google" id="ProtNLM"/>
    </source>
</evidence>
<feature type="transmembrane region" description="Helical" evidence="1">
    <location>
        <begin position="173"/>
        <end position="202"/>
    </location>
</feature>
<reference evidence="2 3" key="1">
    <citation type="journal article" date="2007" name="Proc. Natl. Acad. Sci. U.S.A.">
        <title>Independent sorting-out of thousands of duplicated gene pairs in two yeast species descended from a whole-genome duplication.</title>
        <authorList>
            <person name="Scannell D.R."/>
            <person name="Frank A.C."/>
            <person name="Conant G.C."/>
            <person name="Byrne K.P."/>
            <person name="Woolfit M."/>
            <person name="Wolfe K.H."/>
        </authorList>
    </citation>
    <scope>NUCLEOTIDE SEQUENCE [LARGE SCALE GENOMIC DNA]</scope>
    <source>
        <strain evidence="3">ATCC 22028 / DSM 70294 / BCRC 21397 / CBS 2163 / NBRC 10782 / NRRL Y-8283 / UCD 57-17</strain>
    </source>
</reference>
<sequence>MANRFRLFVAALISFTTFIIAIIGCAGSTSNYNPINKIYVAQLNLRKIKQDTVFDKISQDIGTDILPGYINIGLWSYCTSSTDSKHVEKCTSPHGIQQFDLQTLLGDSVNNNQATKLIESIEDIIIPDKLEDKKGYYNNLAKCMFITLIIGICLMFINFVVIIFRFLVDSVFFTVLGIFFSATAFVSLLISGGTSVGTYVYIKHQLSQNYDEFGISLDLGRDYYCLIWGAILGSLLNFMIWCTVRSKPRGYVTRSAAPEKRIIL</sequence>
<dbReference type="AlphaFoldDB" id="A7TGC8"/>
<keyword evidence="1" id="KW-1133">Transmembrane helix</keyword>
<dbReference type="GO" id="GO:0051285">
    <property type="term" value="C:cell cortex of cell tip"/>
    <property type="evidence" value="ECO:0007669"/>
    <property type="project" value="TreeGrafter"/>
</dbReference>
<evidence type="ECO:0000256" key="1">
    <source>
        <dbReference type="SAM" id="Phobius"/>
    </source>
</evidence>
<dbReference type="GO" id="GO:0031505">
    <property type="term" value="P:fungal-type cell wall organization"/>
    <property type="evidence" value="ECO:0007669"/>
    <property type="project" value="EnsemblFungi"/>
</dbReference>
<dbReference type="Proteomes" id="UP000000267">
    <property type="component" value="Unassembled WGS sequence"/>
</dbReference>
<dbReference type="OMA" id="MNWAFVI"/>
<dbReference type="FunCoup" id="A7TGC8">
    <property type="interactions" value="91"/>
</dbReference>
<protein>
    <recommendedName>
        <fullName evidence="4">Protein PUN1</fullName>
    </recommendedName>
</protein>
<dbReference type="InterPro" id="IPR052413">
    <property type="entry name" value="SUR7_domain"/>
</dbReference>
<dbReference type="GO" id="GO:0005886">
    <property type="term" value="C:plasma membrane"/>
    <property type="evidence" value="ECO:0007669"/>
    <property type="project" value="EnsemblFungi"/>
</dbReference>
<proteinExistence type="predicted"/>
<feature type="transmembrane region" description="Helical" evidence="1">
    <location>
        <begin position="223"/>
        <end position="241"/>
    </location>
</feature>
<evidence type="ECO:0000313" key="2">
    <source>
        <dbReference type="EMBL" id="EDO18698.1"/>
    </source>
</evidence>
<name>A7TGC8_VANPO</name>
<dbReference type="OrthoDB" id="4480814at2759"/>